<proteinExistence type="predicted"/>
<keyword evidence="3" id="KW-1133">Transmembrane helix</keyword>
<feature type="coiled-coil region" evidence="1">
    <location>
        <begin position="55"/>
        <end position="82"/>
    </location>
</feature>
<keyword evidence="3" id="KW-0472">Membrane</keyword>
<name>A0A8H4VLW8_9HELO</name>
<evidence type="ECO:0000256" key="2">
    <source>
        <dbReference type="SAM" id="MobiDB-lite"/>
    </source>
</evidence>
<organism evidence="5 6">
    <name type="scientific">Cudoniella acicularis</name>
    <dbReference type="NCBI Taxonomy" id="354080"/>
    <lineage>
        <taxon>Eukaryota</taxon>
        <taxon>Fungi</taxon>
        <taxon>Dikarya</taxon>
        <taxon>Ascomycota</taxon>
        <taxon>Pezizomycotina</taxon>
        <taxon>Leotiomycetes</taxon>
        <taxon>Helotiales</taxon>
        <taxon>Tricladiaceae</taxon>
        <taxon>Cudoniella</taxon>
    </lineage>
</organism>
<reference evidence="5 6" key="1">
    <citation type="submission" date="2020-03" db="EMBL/GenBank/DDBJ databases">
        <title>Draft Genome Sequence of Cudoniella acicularis.</title>
        <authorList>
            <person name="Buettner E."/>
            <person name="Kellner H."/>
        </authorList>
    </citation>
    <scope>NUCLEOTIDE SEQUENCE [LARGE SCALE GENOMIC DNA]</scope>
    <source>
        <strain evidence="5 6">DSM 108380</strain>
    </source>
</reference>
<gene>
    <name evidence="5" type="ORF">G7Y89_g15370</name>
</gene>
<feature type="transmembrane region" description="Helical" evidence="3">
    <location>
        <begin position="482"/>
        <end position="505"/>
    </location>
</feature>
<dbReference type="PANTHER" id="PTHR35910:SF6">
    <property type="entry name" value="2EXR DOMAIN-CONTAINING PROTEIN"/>
    <property type="match status" value="1"/>
</dbReference>
<keyword evidence="3" id="KW-0812">Transmembrane</keyword>
<protein>
    <recommendedName>
        <fullName evidence="4">2EXR domain-containing protein</fullName>
    </recommendedName>
</protein>
<evidence type="ECO:0000256" key="3">
    <source>
        <dbReference type="SAM" id="Phobius"/>
    </source>
</evidence>
<accession>A0A8H4VLW8</accession>
<evidence type="ECO:0000313" key="6">
    <source>
        <dbReference type="Proteomes" id="UP000566819"/>
    </source>
</evidence>
<dbReference type="InterPro" id="IPR045518">
    <property type="entry name" value="2EXR"/>
</dbReference>
<evidence type="ECO:0000259" key="4">
    <source>
        <dbReference type="Pfam" id="PF20150"/>
    </source>
</evidence>
<sequence length="656" mass="76367">MSAIVEEPSDPDEPSVMESWRGWQGREHPWRNGGRDLTEDEWAELRLYKSQHRFKVAAEQRKAGLMEKIRRLQDEFEDTEQKCAAEMTYPFAHQLWDQGIERSRDLAIPPYTFKKFLDLPPELQIRIWSMGSRTEEFKVHSFVSMREERSYSDILDTSRYTLKGSSRVQNNSTLWRPGPIPTVLHVCRLSRLVARAVYTRLRYKGMRAGEAYFNTLYDYYYFGNEPWNKFKIFVDLMIKSNTTRPLDVIVQRDIKRLQRIRRLIVDVNIFGALPARIWAEFPKLEILEIIFYPVDTISDQEMPQEERPAVDPVFEKPHPSNKWGKRAKVILDDATACFQTLKNIMPSWKIPEIEVLCRVDPTGDSDYGPGEIEDSWEDMGEEELTENDDTVYLNQLKERLTHNIPVDLIRRLKHRHHPSRRIGIGEINRKRPDGKKYRDWITDSEAEMGGRQTDYSDSDDTDLETCRTELMMNGYLQFQSGAVAGIAVGTSLVGILLTTAFFLLLRHHEAVLAFKKEAEQAPVVRELKGLTYRNRKYWVSNFQEELLCDRYIEELKRRIEIFEGATTGFCFNSFLCIPENDVHGPCGPIQPDSFDISGALSRYFDGQLDLGIDHRIIQKLLWGAFGCSRLIGIQFLLNRICLSFFNFHLEVGTTMV</sequence>
<comment type="caution">
    <text evidence="5">The sequence shown here is derived from an EMBL/GenBank/DDBJ whole genome shotgun (WGS) entry which is preliminary data.</text>
</comment>
<evidence type="ECO:0000313" key="5">
    <source>
        <dbReference type="EMBL" id="KAF4614367.1"/>
    </source>
</evidence>
<keyword evidence="6" id="KW-1185">Reference proteome</keyword>
<feature type="domain" description="2EXR" evidence="4">
    <location>
        <begin position="113"/>
        <end position="218"/>
    </location>
</feature>
<dbReference type="Proteomes" id="UP000566819">
    <property type="component" value="Unassembled WGS sequence"/>
</dbReference>
<dbReference type="AlphaFoldDB" id="A0A8H4VLW8"/>
<feature type="region of interest" description="Disordered" evidence="2">
    <location>
        <begin position="1"/>
        <end position="21"/>
    </location>
</feature>
<dbReference type="EMBL" id="JAAMPI010002363">
    <property type="protein sequence ID" value="KAF4614367.1"/>
    <property type="molecule type" value="Genomic_DNA"/>
</dbReference>
<dbReference type="OrthoDB" id="3563121at2759"/>
<dbReference type="Pfam" id="PF20150">
    <property type="entry name" value="2EXR"/>
    <property type="match status" value="1"/>
</dbReference>
<keyword evidence="1" id="KW-0175">Coiled coil</keyword>
<dbReference type="PANTHER" id="PTHR35910">
    <property type="entry name" value="2EXR DOMAIN-CONTAINING PROTEIN"/>
    <property type="match status" value="1"/>
</dbReference>
<evidence type="ECO:0000256" key="1">
    <source>
        <dbReference type="SAM" id="Coils"/>
    </source>
</evidence>